<dbReference type="RefSeq" id="WP_114189182.1">
    <property type="nucleotide sequence ID" value="NZ_BJYU01000161.1"/>
</dbReference>
<dbReference type="Proteomes" id="UP000321085">
    <property type="component" value="Unassembled WGS sequence"/>
</dbReference>
<dbReference type="OrthoDB" id="8023766at2"/>
<gene>
    <name evidence="1" type="ORF">MAE02_58660</name>
</gene>
<organism evidence="1 2">
    <name type="scientific">Microvirga aerophila</name>
    <dbReference type="NCBI Taxonomy" id="670291"/>
    <lineage>
        <taxon>Bacteria</taxon>
        <taxon>Pseudomonadati</taxon>
        <taxon>Pseudomonadota</taxon>
        <taxon>Alphaproteobacteria</taxon>
        <taxon>Hyphomicrobiales</taxon>
        <taxon>Methylobacteriaceae</taxon>
        <taxon>Microvirga</taxon>
    </lineage>
</organism>
<dbReference type="EMBL" id="BJYU01000161">
    <property type="protein sequence ID" value="GEO18170.1"/>
    <property type="molecule type" value="Genomic_DNA"/>
</dbReference>
<keyword evidence="2" id="KW-1185">Reference proteome</keyword>
<evidence type="ECO:0008006" key="3">
    <source>
        <dbReference type="Google" id="ProtNLM"/>
    </source>
</evidence>
<protein>
    <recommendedName>
        <fullName evidence="3">HEPN domain-containing protein</fullName>
    </recommendedName>
</protein>
<dbReference type="AlphaFoldDB" id="A0A512C1T3"/>
<sequence length="173" mass="19271">MSETPLAWFHLAHAYLHDAATLSAAPKPAGGFYEAPVRFLYFHAIELFLKAYLRLQGIEEAELGSRSYGHHLATLADAAEQRGLLIGKRVWLVCDAARDFDKPTEARYIKTGRRSALPAHKLHEAARELQSRVDQALRINGVLTRRLPDLPIVHPPRPLTVAKAAKLLARKGL</sequence>
<proteinExistence type="predicted"/>
<reference evidence="1 2" key="1">
    <citation type="submission" date="2019-07" db="EMBL/GenBank/DDBJ databases">
        <title>Whole genome shotgun sequence of Microvirga aerophila NBRC 106136.</title>
        <authorList>
            <person name="Hosoyama A."/>
            <person name="Uohara A."/>
            <person name="Ohji S."/>
            <person name="Ichikawa N."/>
        </authorList>
    </citation>
    <scope>NUCLEOTIDE SEQUENCE [LARGE SCALE GENOMIC DNA]</scope>
    <source>
        <strain evidence="1 2">NBRC 106136</strain>
    </source>
</reference>
<comment type="caution">
    <text evidence="1">The sequence shown here is derived from an EMBL/GenBank/DDBJ whole genome shotgun (WGS) entry which is preliminary data.</text>
</comment>
<name>A0A512C1T3_9HYPH</name>
<accession>A0A512C1T3</accession>
<evidence type="ECO:0000313" key="1">
    <source>
        <dbReference type="EMBL" id="GEO18170.1"/>
    </source>
</evidence>
<evidence type="ECO:0000313" key="2">
    <source>
        <dbReference type="Proteomes" id="UP000321085"/>
    </source>
</evidence>